<dbReference type="InterPro" id="IPR037069">
    <property type="entry name" value="AcylCoA_DH/ox_N_sf"/>
</dbReference>
<dbReference type="Proteomes" id="UP000196475">
    <property type="component" value="Unassembled WGS sequence"/>
</dbReference>
<dbReference type="SUPFAM" id="SSF56645">
    <property type="entry name" value="Acyl-CoA dehydrogenase NM domain-like"/>
    <property type="match status" value="1"/>
</dbReference>
<gene>
    <name evidence="12" type="ORF">BAA01_06415</name>
</gene>
<feature type="domain" description="Acyl-CoA dehydrogenase-like C-terminal" evidence="11">
    <location>
        <begin position="461"/>
        <end position="563"/>
    </location>
</feature>
<dbReference type="PROSITE" id="PS00072">
    <property type="entry name" value="ACYL_COA_DH_1"/>
    <property type="match status" value="1"/>
</dbReference>
<dbReference type="FunFam" id="1.20.140.10:FF:000019">
    <property type="entry name" value="Acyl-CoA dehydrogenase"/>
    <property type="match status" value="1"/>
</dbReference>
<reference evidence="13" key="1">
    <citation type="submission" date="2016-06" db="EMBL/GenBank/DDBJ databases">
        <authorList>
            <person name="Nascimento L."/>
            <person name="Pereira R.V."/>
            <person name="Martins L.F."/>
            <person name="Quaggio R.B."/>
            <person name="Silva A.M."/>
            <person name="Setubal J.C."/>
        </authorList>
    </citation>
    <scope>NUCLEOTIDE SEQUENCE [LARGE SCALE GENOMIC DNA]</scope>
</reference>
<dbReference type="Pfam" id="PF02771">
    <property type="entry name" value="Acyl-CoA_dh_N"/>
    <property type="match status" value="1"/>
</dbReference>
<dbReference type="InterPro" id="IPR009100">
    <property type="entry name" value="AcylCoA_DH/oxidase_NM_dom_sf"/>
</dbReference>
<dbReference type="InterPro" id="IPR006089">
    <property type="entry name" value="Acyl-CoA_DH_CS"/>
</dbReference>
<evidence type="ECO:0000256" key="6">
    <source>
        <dbReference type="ARBA" id="ARBA00052546"/>
    </source>
</evidence>
<feature type="domain" description="Acyl-CoA dehydrogenase/oxidase C-terminal" evidence="8">
    <location>
        <begin position="250"/>
        <end position="413"/>
    </location>
</feature>
<evidence type="ECO:0000313" key="13">
    <source>
        <dbReference type="Proteomes" id="UP000196475"/>
    </source>
</evidence>
<organism evidence="12 13">
    <name type="scientific">Bacillus thermozeamaize</name>
    <dbReference type="NCBI Taxonomy" id="230954"/>
    <lineage>
        <taxon>Bacteria</taxon>
        <taxon>Bacillati</taxon>
        <taxon>Bacillota</taxon>
        <taxon>Bacilli</taxon>
        <taxon>Bacillales</taxon>
        <taxon>Bacillaceae</taxon>
        <taxon>Bacillus</taxon>
    </lineage>
</organism>
<proteinExistence type="inferred from homology"/>
<evidence type="ECO:0000256" key="5">
    <source>
        <dbReference type="ARBA" id="ARBA00023002"/>
    </source>
</evidence>
<dbReference type="Gene3D" id="1.10.540.10">
    <property type="entry name" value="Acyl-CoA dehydrogenase/oxidase, N-terminal domain"/>
    <property type="match status" value="1"/>
</dbReference>
<dbReference type="InterPro" id="IPR046373">
    <property type="entry name" value="Acyl-CoA_Oxase/DH_mid-dom_sf"/>
</dbReference>
<feature type="domain" description="Acyl-CoA dehydrogenase/oxidase N-terminal" evidence="10">
    <location>
        <begin position="29"/>
        <end position="141"/>
    </location>
</feature>
<comment type="catalytic activity">
    <reaction evidence="6">
        <text>a 2,3-saturated acyl-CoA + A = a 2,3-dehydroacyl-CoA + AH2</text>
        <dbReference type="Rhea" id="RHEA:48608"/>
        <dbReference type="ChEBI" id="CHEBI:13193"/>
        <dbReference type="ChEBI" id="CHEBI:17499"/>
        <dbReference type="ChEBI" id="CHEBI:60015"/>
        <dbReference type="ChEBI" id="CHEBI:65111"/>
    </reaction>
</comment>
<dbReference type="Pfam" id="PF21263">
    <property type="entry name" value="Acyl-CoA-dh_C"/>
    <property type="match status" value="1"/>
</dbReference>
<dbReference type="Gene3D" id="2.40.110.10">
    <property type="entry name" value="Butyryl-CoA Dehydrogenase, subunit A, domain 2"/>
    <property type="match status" value="1"/>
</dbReference>
<dbReference type="AlphaFoldDB" id="A0A1Y3PEI6"/>
<evidence type="ECO:0000259" key="8">
    <source>
        <dbReference type="Pfam" id="PF00441"/>
    </source>
</evidence>
<dbReference type="SUPFAM" id="SSF47203">
    <property type="entry name" value="Acyl-CoA dehydrogenase C-terminal domain-like"/>
    <property type="match status" value="1"/>
</dbReference>
<evidence type="ECO:0000256" key="3">
    <source>
        <dbReference type="ARBA" id="ARBA00022630"/>
    </source>
</evidence>
<dbReference type="InterPro" id="IPR009075">
    <property type="entry name" value="AcylCo_DH/oxidase_C"/>
</dbReference>
<comment type="similarity">
    <text evidence="2 7">Belongs to the acyl-CoA dehydrogenase family.</text>
</comment>
<dbReference type="Pfam" id="PF00441">
    <property type="entry name" value="Acyl-CoA_dh_1"/>
    <property type="match status" value="1"/>
</dbReference>
<evidence type="ECO:0000259" key="9">
    <source>
        <dbReference type="Pfam" id="PF02770"/>
    </source>
</evidence>
<accession>A0A1Y3PEI6</accession>
<keyword evidence="3 7" id="KW-0285">Flavoprotein</keyword>
<keyword evidence="4 7" id="KW-0274">FAD</keyword>
<evidence type="ECO:0000259" key="10">
    <source>
        <dbReference type="Pfam" id="PF02771"/>
    </source>
</evidence>
<dbReference type="FunFam" id="1.10.540.10:FF:000001">
    <property type="entry name" value="Very long-chain-specific acyl-CoA dehydrogenase, mitochondrial"/>
    <property type="match status" value="1"/>
</dbReference>
<dbReference type="FunFam" id="2.40.110.10:FF:000006">
    <property type="entry name" value="very long-chain specific acyl-CoA dehydrogenase, mitochondrial"/>
    <property type="match status" value="1"/>
</dbReference>
<evidence type="ECO:0000256" key="4">
    <source>
        <dbReference type="ARBA" id="ARBA00022827"/>
    </source>
</evidence>
<evidence type="ECO:0000256" key="1">
    <source>
        <dbReference type="ARBA" id="ARBA00001974"/>
    </source>
</evidence>
<evidence type="ECO:0000313" key="12">
    <source>
        <dbReference type="EMBL" id="OUM85761.1"/>
    </source>
</evidence>
<dbReference type="PANTHER" id="PTHR43884:SF12">
    <property type="entry name" value="ISOVALERYL-COA DEHYDROGENASE, MITOCHONDRIAL-RELATED"/>
    <property type="match status" value="1"/>
</dbReference>
<evidence type="ECO:0000259" key="11">
    <source>
        <dbReference type="Pfam" id="PF21263"/>
    </source>
</evidence>
<protein>
    <submittedName>
        <fullName evidence="12">Acyl-CoA dehydrogenase</fullName>
    </submittedName>
</protein>
<name>A0A1Y3PEI6_9BACI</name>
<dbReference type="GO" id="GO:0003995">
    <property type="term" value="F:acyl-CoA dehydrogenase activity"/>
    <property type="evidence" value="ECO:0007669"/>
    <property type="project" value="InterPro"/>
</dbReference>
<dbReference type="InterPro" id="IPR049426">
    <property type="entry name" value="Acyl-CoA-dh-like_C"/>
</dbReference>
<keyword evidence="5 7" id="KW-0560">Oxidoreductase</keyword>
<dbReference type="Gene3D" id="1.20.140.10">
    <property type="entry name" value="Butyryl-CoA Dehydrogenase, subunit A, domain 3"/>
    <property type="match status" value="2"/>
</dbReference>
<dbReference type="EMBL" id="LZRT01000097">
    <property type="protein sequence ID" value="OUM85761.1"/>
    <property type="molecule type" value="Genomic_DNA"/>
</dbReference>
<feature type="domain" description="Acyl-CoA oxidase/dehydrogenase middle" evidence="9">
    <location>
        <begin position="145"/>
        <end position="238"/>
    </location>
</feature>
<dbReference type="InterPro" id="IPR006091">
    <property type="entry name" value="Acyl-CoA_Oxase/DH_mid-dom"/>
</dbReference>
<evidence type="ECO:0000256" key="7">
    <source>
        <dbReference type="RuleBase" id="RU362125"/>
    </source>
</evidence>
<dbReference type="InterPro" id="IPR036250">
    <property type="entry name" value="AcylCo_DH-like_C"/>
</dbReference>
<dbReference type="PANTHER" id="PTHR43884">
    <property type="entry name" value="ACYL-COA DEHYDROGENASE"/>
    <property type="match status" value="1"/>
</dbReference>
<dbReference type="Pfam" id="PF02770">
    <property type="entry name" value="Acyl-CoA_dh_M"/>
    <property type="match status" value="1"/>
</dbReference>
<dbReference type="InterPro" id="IPR013786">
    <property type="entry name" value="AcylCoA_DH/ox_N"/>
</dbReference>
<comment type="cofactor">
    <cofactor evidence="1 7">
        <name>FAD</name>
        <dbReference type="ChEBI" id="CHEBI:57692"/>
    </cofactor>
</comment>
<comment type="caution">
    <text evidence="12">The sequence shown here is derived from an EMBL/GenBank/DDBJ whole genome shotgun (WGS) entry which is preliminary data.</text>
</comment>
<sequence>MSTQEKVKGASFLLEEISPEQVFTPEDITEEQKMIGRTVLEFVEKEIEPVREKLESLDYDLSIQLMRKAGELGLLGGEVPEEYGGLDLDKISATILSENMTRGGSFALTHGAHIGIGSLPIVLFGSPEQKQKYLPKLVTGELIAAYALTEPGSGSDALGAKTTAVLSADGKHYILNGSKQFITNGGFADIFIVYAKVDGEKFTAFIVERNFPGVTIGPEEKKMGIKGSSTCPVILEDVKVPVENVLGEIGKGHVIAFNILNIGRFKLGVGAVGTTKWAIELSAKYANERKQFNVPISRFRLIQQKLAEMNIAAYVNESTVYRTAGLIDQALQGLDSNAPDIGVVTGKRIEEYAIECSINKVFGSEIMDQVVDEAVQIHGGYGYIQEYKVEQMYRDSRINRIFEGTNEINRLLIPGTLVKKAMRGDLPLLSAIQNLQKELISYIPTPAEGLLGAEKTLIDAAKKITLMVAGLGVQKYQTKLEQEQELLANVADMIIAIYTMESAYLRTLKAIARDGEAAHQNKIDMTRVYVHEAFEQVERLARESLAAISEGDQLLTQLSILKKLARRNPANTIALKRAIAQRVIEAEKYVS</sequence>
<dbReference type="GO" id="GO:0050660">
    <property type="term" value="F:flavin adenine dinucleotide binding"/>
    <property type="evidence" value="ECO:0007669"/>
    <property type="project" value="InterPro"/>
</dbReference>
<evidence type="ECO:0000256" key="2">
    <source>
        <dbReference type="ARBA" id="ARBA00009347"/>
    </source>
</evidence>